<comment type="subcellular location">
    <subcellularLocation>
        <location evidence="1">Nucleus</location>
    </subcellularLocation>
</comment>
<dbReference type="PROSITE" id="PS50888">
    <property type="entry name" value="BHLH"/>
    <property type="match status" value="1"/>
</dbReference>
<evidence type="ECO:0000313" key="9">
    <source>
        <dbReference type="Proteomes" id="UP000594263"/>
    </source>
</evidence>
<dbReference type="SUPFAM" id="SSF47459">
    <property type="entry name" value="HLH, helix-loop-helix DNA-binding domain"/>
    <property type="match status" value="1"/>
</dbReference>
<feature type="region of interest" description="Disordered" evidence="6">
    <location>
        <begin position="75"/>
        <end position="151"/>
    </location>
</feature>
<dbReference type="GO" id="GO:0000981">
    <property type="term" value="F:DNA-binding transcription factor activity, RNA polymerase II-specific"/>
    <property type="evidence" value="ECO:0007669"/>
    <property type="project" value="TreeGrafter"/>
</dbReference>
<dbReference type="InterPro" id="IPR011598">
    <property type="entry name" value="bHLH_dom"/>
</dbReference>
<keyword evidence="4" id="KW-0804">Transcription</keyword>
<keyword evidence="3" id="KW-0238">DNA-binding</keyword>
<sequence>MADDDRPEPRSFYQLLFSDPIVTLNTSKAAADVTGPDYSESFYGPNPPKMLCFGAYQKEEEAICSEITAAALRQMVSQSDSSSTSSGNRHNSSSGKSSTAEPKPNPNRKRTGSGRNPVGGGASAEGKKTRSEKPAAAAPAHAAKPRPRKEKLGERIATLQQLVSPFGKTDTASVLHEAMSYIKFLHDQVQVLSSPYLHSSPNQGGGDGGAVGLRSRGLCLVPVSCTAQVDGSTNGADFWAPAAGINISSCVNLASSTKL</sequence>
<dbReference type="Proteomes" id="UP000594263">
    <property type="component" value="Unplaced"/>
</dbReference>
<dbReference type="InterPro" id="IPR045843">
    <property type="entry name" value="IND-like"/>
</dbReference>
<dbReference type="Gramene" id="Kaladp0040s0245.1.v1.1">
    <property type="protein sequence ID" value="Kaladp0040s0245.1.v1.1"/>
    <property type="gene ID" value="Kaladp0040s0245.v1.1"/>
</dbReference>
<dbReference type="AlphaFoldDB" id="A0A7N0TNV7"/>
<evidence type="ECO:0000256" key="2">
    <source>
        <dbReference type="ARBA" id="ARBA00023015"/>
    </source>
</evidence>
<dbReference type="GO" id="GO:0000978">
    <property type="term" value="F:RNA polymerase II cis-regulatory region sequence-specific DNA binding"/>
    <property type="evidence" value="ECO:0007669"/>
    <property type="project" value="TreeGrafter"/>
</dbReference>
<dbReference type="InterPro" id="IPR036638">
    <property type="entry name" value="HLH_DNA-bd_sf"/>
</dbReference>
<evidence type="ECO:0000256" key="1">
    <source>
        <dbReference type="ARBA" id="ARBA00004123"/>
    </source>
</evidence>
<evidence type="ECO:0000256" key="3">
    <source>
        <dbReference type="ARBA" id="ARBA00023125"/>
    </source>
</evidence>
<keyword evidence="2" id="KW-0805">Transcription regulation</keyword>
<evidence type="ECO:0000313" key="8">
    <source>
        <dbReference type="EnsemblPlants" id="Kaladp0040s0245.1.v1.1"/>
    </source>
</evidence>
<dbReference type="OMA" id="WSPAMAN"/>
<evidence type="ECO:0000256" key="4">
    <source>
        <dbReference type="ARBA" id="ARBA00023163"/>
    </source>
</evidence>
<keyword evidence="5" id="KW-0539">Nucleus</keyword>
<accession>A0A7N0TNV7</accession>
<dbReference type="GO" id="GO:0046983">
    <property type="term" value="F:protein dimerization activity"/>
    <property type="evidence" value="ECO:0007669"/>
    <property type="project" value="InterPro"/>
</dbReference>
<dbReference type="GO" id="GO:0005634">
    <property type="term" value="C:nucleus"/>
    <property type="evidence" value="ECO:0007669"/>
    <property type="project" value="UniProtKB-SubCell"/>
</dbReference>
<feature type="compositionally biased region" description="Low complexity" evidence="6">
    <location>
        <begin position="77"/>
        <end position="98"/>
    </location>
</feature>
<dbReference type="CDD" id="cd11393">
    <property type="entry name" value="bHLH_AtbHLH_like"/>
    <property type="match status" value="1"/>
</dbReference>
<dbReference type="InterPro" id="IPR045239">
    <property type="entry name" value="bHLH95_bHLH"/>
</dbReference>
<organism evidence="8 9">
    <name type="scientific">Kalanchoe fedtschenkoi</name>
    <name type="common">Lavender scallops</name>
    <name type="synonym">South American air plant</name>
    <dbReference type="NCBI Taxonomy" id="63787"/>
    <lineage>
        <taxon>Eukaryota</taxon>
        <taxon>Viridiplantae</taxon>
        <taxon>Streptophyta</taxon>
        <taxon>Embryophyta</taxon>
        <taxon>Tracheophyta</taxon>
        <taxon>Spermatophyta</taxon>
        <taxon>Magnoliopsida</taxon>
        <taxon>eudicotyledons</taxon>
        <taxon>Gunneridae</taxon>
        <taxon>Pentapetalae</taxon>
        <taxon>Saxifragales</taxon>
        <taxon>Crassulaceae</taxon>
        <taxon>Kalanchoe</taxon>
    </lineage>
</organism>
<dbReference type="Gene3D" id="4.10.280.10">
    <property type="entry name" value="Helix-loop-helix DNA-binding domain"/>
    <property type="match status" value="1"/>
</dbReference>
<name>A0A7N0TNV7_KALFE</name>
<dbReference type="PANTHER" id="PTHR16223">
    <property type="entry name" value="TRANSCRIPTION FACTOR BHLH83-RELATED"/>
    <property type="match status" value="1"/>
</dbReference>
<evidence type="ECO:0000256" key="5">
    <source>
        <dbReference type="ARBA" id="ARBA00023242"/>
    </source>
</evidence>
<proteinExistence type="predicted"/>
<protein>
    <recommendedName>
        <fullName evidence="7">BHLH domain-containing protein</fullName>
    </recommendedName>
</protein>
<evidence type="ECO:0000259" key="7">
    <source>
        <dbReference type="PROSITE" id="PS50888"/>
    </source>
</evidence>
<keyword evidence="9" id="KW-1185">Reference proteome</keyword>
<dbReference type="PANTHER" id="PTHR16223:SF380">
    <property type="entry name" value="HELIX-LOOP-HELIX DNA-BINDING DOMAIN CONTAINING PROTEIN, EXPRESSED"/>
    <property type="match status" value="1"/>
</dbReference>
<feature type="domain" description="BHLH" evidence="7">
    <location>
        <begin position="136"/>
        <end position="185"/>
    </location>
</feature>
<evidence type="ECO:0000256" key="6">
    <source>
        <dbReference type="SAM" id="MobiDB-lite"/>
    </source>
</evidence>
<reference evidence="8" key="1">
    <citation type="submission" date="2021-01" db="UniProtKB">
        <authorList>
            <consortium name="EnsemblPlants"/>
        </authorList>
    </citation>
    <scope>IDENTIFICATION</scope>
</reference>
<dbReference type="EnsemblPlants" id="Kaladp0040s0245.1.v1.1">
    <property type="protein sequence ID" value="Kaladp0040s0245.1.v1.1"/>
    <property type="gene ID" value="Kaladp0040s0245.v1.1"/>
</dbReference>